<evidence type="ECO:0000313" key="5">
    <source>
        <dbReference type="EMBL" id="KAA8900660.1"/>
    </source>
</evidence>
<dbReference type="GO" id="GO:0005737">
    <property type="term" value="C:cytoplasm"/>
    <property type="evidence" value="ECO:0007669"/>
    <property type="project" value="TreeGrafter"/>
</dbReference>
<feature type="region of interest" description="Disordered" evidence="3">
    <location>
        <begin position="219"/>
        <end position="418"/>
    </location>
</feature>
<feature type="domain" description="Disease resistance R13L4/SHOC-2-like LRR" evidence="4">
    <location>
        <begin position="104"/>
        <end position="186"/>
    </location>
</feature>
<evidence type="ECO:0000256" key="3">
    <source>
        <dbReference type="SAM" id="MobiDB-lite"/>
    </source>
</evidence>
<feature type="compositionally biased region" description="Polar residues" evidence="3">
    <location>
        <begin position="246"/>
        <end position="258"/>
    </location>
</feature>
<name>A0A5J5EQM0_9PEZI</name>
<feature type="compositionally biased region" description="Low complexity" evidence="3">
    <location>
        <begin position="223"/>
        <end position="232"/>
    </location>
</feature>
<dbReference type="Proteomes" id="UP000326924">
    <property type="component" value="Unassembled WGS sequence"/>
</dbReference>
<proteinExistence type="predicted"/>
<dbReference type="InterPro" id="IPR019487">
    <property type="entry name" value="RAM_signalling_pathway_SOG2"/>
</dbReference>
<feature type="compositionally biased region" description="Low complexity" evidence="3">
    <location>
        <begin position="300"/>
        <end position="311"/>
    </location>
</feature>
<dbReference type="InterPro" id="IPR050216">
    <property type="entry name" value="LRR_domain-containing"/>
</dbReference>
<dbReference type="SUPFAM" id="SSF52075">
    <property type="entry name" value="Outer arm dynein light chain 1"/>
    <property type="match status" value="1"/>
</dbReference>
<dbReference type="Pfam" id="PF10428">
    <property type="entry name" value="SOG2"/>
    <property type="match status" value="1"/>
</dbReference>
<organism evidence="5 6">
    <name type="scientific">Sphaerosporella brunnea</name>
    <dbReference type="NCBI Taxonomy" id="1250544"/>
    <lineage>
        <taxon>Eukaryota</taxon>
        <taxon>Fungi</taxon>
        <taxon>Dikarya</taxon>
        <taxon>Ascomycota</taxon>
        <taxon>Pezizomycotina</taxon>
        <taxon>Pezizomycetes</taxon>
        <taxon>Pezizales</taxon>
        <taxon>Pyronemataceae</taxon>
        <taxon>Sphaerosporella</taxon>
    </lineage>
</organism>
<dbReference type="PANTHER" id="PTHR48051:SF46">
    <property type="entry name" value="LEUCINE RICH REPEAT-CONTAINING DOMAIN PROTEIN"/>
    <property type="match status" value="1"/>
</dbReference>
<feature type="compositionally biased region" description="Polar residues" evidence="3">
    <location>
        <begin position="591"/>
        <end position="612"/>
    </location>
</feature>
<protein>
    <submittedName>
        <fullName evidence="5">RAM signaling pathway protein-domain-containing protein</fullName>
    </submittedName>
</protein>
<comment type="caution">
    <text evidence="5">The sequence shown here is derived from an EMBL/GenBank/DDBJ whole genome shotgun (WGS) entry which is preliminary data.</text>
</comment>
<keyword evidence="1" id="KW-0433">Leucine-rich repeat</keyword>
<dbReference type="InterPro" id="IPR032675">
    <property type="entry name" value="LRR_dom_sf"/>
</dbReference>
<gene>
    <name evidence="5" type="ORF">FN846DRAFT_958446</name>
</gene>
<evidence type="ECO:0000259" key="4">
    <source>
        <dbReference type="Pfam" id="PF23598"/>
    </source>
</evidence>
<dbReference type="OrthoDB" id="1394818at2759"/>
<dbReference type="InterPro" id="IPR003591">
    <property type="entry name" value="Leu-rich_rpt_typical-subtyp"/>
</dbReference>
<dbReference type="EMBL" id="VXIS01000151">
    <property type="protein sequence ID" value="KAA8900660.1"/>
    <property type="molecule type" value="Genomic_DNA"/>
</dbReference>
<dbReference type="PANTHER" id="PTHR48051">
    <property type="match status" value="1"/>
</dbReference>
<sequence length="907" mass="98875">MPITPHQHHLSVSASKNGPPPPIDNAACVALVTGALKGAREKTRELLSRNGTSPGENGTQKAGITLDLSHQKIASIPIEVIELIKDEIERLALAHNQLSSFPTEFSSLPRLRYLNLRSNFLREFPLALTRLPSLEILDVSRNRLREFPPDLGNLMSLKVLSMAKNKLSALPTYIGSMNDLKILKLDHNPITFPPREVWDTEEAGQDAWLENMKRFLRQHTERSNSTQESESGSSDDDDSFNPSFTRTPSFEASANESGALTLPTIRPLRNNSVAAPGEASRARSPAPSNITGHKRSKHLSNSSINISPSQPMNGSPKRSETPAFGFSIDSPQAERHRSNSESTLGTNRDKRRGMPPPPRMGSVPRTKPIFNPQSLKPVDEKPFKHTRGYSHDSVIDGGGQSNSLIPSRSPTDNERRPGQYFRRLSSLPEHKRSSLSSGRVGEAARGILYSMSTLQHPIEQYIQSLGEAGGAESKVGRALYNSKMHLSSLVSALEAYDAKDDEPAVQKVIDACQSCVAAFRQVLAMLQSSLKELGAGSCPDVRCTRTLILMIYGAYVEIQCSYDILRPLLLAHSITDGSRAGSLTSRHHQGLNMSHARQNTGSNNSLTDSGASGMSIPPPLATPRSMESFAIPPTPGAHPAMNSQNPDIGFDQEDALYQKFLAAINAALSTLPQVDRDIKSSGTQNLQPAVALKLREVSSLCMSGCDAARRLSKIRWDAVQEGDQIERKKFWDDTNKFTQLVISIAELIKSVTQEYTFPIRTLAAMGTVLRPTKDLFILMNDSALRFSAEPQQSVGQASPYAHTFSFQSMTMMPATPLSAALGPAAQATMPQLMYQRTASQLGGLSVNSSRTGTFLSSYAPTMTSQTTEVGMNFPGNGGLNSPVPRMVMKPTTATATPEVDEKSRLRD</sequence>
<feature type="region of interest" description="Disordered" evidence="3">
    <location>
        <begin position="581"/>
        <end position="645"/>
    </location>
</feature>
<dbReference type="SMART" id="SM00369">
    <property type="entry name" value="LRR_TYP"/>
    <property type="match status" value="3"/>
</dbReference>
<feature type="compositionally biased region" description="Basic and acidic residues" evidence="3">
    <location>
        <begin position="377"/>
        <end position="394"/>
    </location>
</feature>
<dbReference type="Gene3D" id="3.80.10.10">
    <property type="entry name" value="Ribonuclease Inhibitor"/>
    <property type="match status" value="1"/>
</dbReference>
<feature type="compositionally biased region" description="Polar residues" evidence="3">
    <location>
        <begin position="401"/>
        <end position="410"/>
    </location>
</feature>
<dbReference type="InParanoid" id="A0A5J5EQM0"/>
<reference evidence="5 6" key="1">
    <citation type="submission" date="2019-09" db="EMBL/GenBank/DDBJ databases">
        <title>Draft genome of the ectomycorrhizal ascomycete Sphaerosporella brunnea.</title>
        <authorList>
            <consortium name="DOE Joint Genome Institute"/>
            <person name="Benucci G.M."/>
            <person name="Marozzi G."/>
            <person name="Antonielli L."/>
            <person name="Sanchez S."/>
            <person name="Marco P."/>
            <person name="Wang X."/>
            <person name="Falini L.B."/>
            <person name="Barry K."/>
            <person name="Haridas S."/>
            <person name="Lipzen A."/>
            <person name="Labutti K."/>
            <person name="Grigoriev I.V."/>
            <person name="Murat C."/>
            <person name="Martin F."/>
            <person name="Albertini E."/>
            <person name="Donnini D."/>
            <person name="Bonito G."/>
        </authorList>
    </citation>
    <scope>NUCLEOTIDE SEQUENCE [LARGE SCALE GENOMIC DNA]</scope>
    <source>
        <strain evidence="5 6">Sb_GMNB300</strain>
    </source>
</reference>
<dbReference type="AlphaFoldDB" id="A0A5J5EQM0"/>
<evidence type="ECO:0000313" key="6">
    <source>
        <dbReference type="Proteomes" id="UP000326924"/>
    </source>
</evidence>
<keyword evidence="6" id="KW-1185">Reference proteome</keyword>
<evidence type="ECO:0000256" key="2">
    <source>
        <dbReference type="ARBA" id="ARBA00022737"/>
    </source>
</evidence>
<feature type="region of interest" description="Disordered" evidence="3">
    <location>
        <begin position="1"/>
        <end position="21"/>
    </location>
</feature>
<dbReference type="Pfam" id="PF23598">
    <property type="entry name" value="LRR_14"/>
    <property type="match status" value="1"/>
</dbReference>
<accession>A0A5J5EQM0</accession>
<dbReference type="InterPro" id="IPR055414">
    <property type="entry name" value="LRR_R13L4/SHOC2-like"/>
</dbReference>
<evidence type="ECO:0000256" key="1">
    <source>
        <dbReference type="ARBA" id="ARBA00022614"/>
    </source>
</evidence>
<keyword evidence="2" id="KW-0677">Repeat</keyword>